<organism evidence="2 3">
    <name type="scientific">Setaria viridis</name>
    <name type="common">Green bristlegrass</name>
    <name type="synonym">Setaria italica subsp. viridis</name>
    <dbReference type="NCBI Taxonomy" id="4556"/>
    <lineage>
        <taxon>Eukaryota</taxon>
        <taxon>Viridiplantae</taxon>
        <taxon>Streptophyta</taxon>
        <taxon>Embryophyta</taxon>
        <taxon>Tracheophyta</taxon>
        <taxon>Spermatophyta</taxon>
        <taxon>Magnoliopsida</taxon>
        <taxon>Liliopsida</taxon>
        <taxon>Poales</taxon>
        <taxon>Poaceae</taxon>
        <taxon>PACMAD clade</taxon>
        <taxon>Panicoideae</taxon>
        <taxon>Panicodae</taxon>
        <taxon>Paniceae</taxon>
        <taxon>Cenchrinae</taxon>
        <taxon>Setaria</taxon>
    </lineage>
</organism>
<evidence type="ECO:0000313" key="2">
    <source>
        <dbReference type="EMBL" id="TKW21760.1"/>
    </source>
</evidence>
<keyword evidence="3" id="KW-1185">Reference proteome</keyword>
<gene>
    <name evidence="2" type="ORF">SEVIR_4G142404v2</name>
</gene>
<dbReference type="AlphaFoldDB" id="A0A4U6UYJ3"/>
<sequence length="31" mass="3336">MTEWLIALVLKTGIVLGTIEGSNPSVSPFVY</sequence>
<evidence type="ECO:0000313" key="3">
    <source>
        <dbReference type="Proteomes" id="UP000298652"/>
    </source>
</evidence>
<reference evidence="2" key="1">
    <citation type="submission" date="2019-03" db="EMBL/GenBank/DDBJ databases">
        <title>WGS assembly of Setaria viridis.</title>
        <authorList>
            <person name="Huang P."/>
            <person name="Jenkins J."/>
            <person name="Grimwood J."/>
            <person name="Barry K."/>
            <person name="Healey A."/>
            <person name="Mamidi S."/>
            <person name="Sreedasyam A."/>
            <person name="Shu S."/>
            <person name="Feldman M."/>
            <person name="Wu J."/>
            <person name="Yu Y."/>
            <person name="Chen C."/>
            <person name="Johnson J."/>
            <person name="Rokhsar D."/>
            <person name="Baxter I."/>
            <person name="Schmutz J."/>
            <person name="Brutnell T."/>
            <person name="Kellogg E."/>
        </authorList>
    </citation>
    <scope>NUCLEOTIDE SEQUENCE [LARGE SCALE GENOMIC DNA]</scope>
</reference>
<feature type="chain" id="PRO_5020977883" evidence="1">
    <location>
        <begin position="18"/>
        <end position="31"/>
    </location>
</feature>
<protein>
    <submittedName>
        <fullName evidence="2">Uncharacterized protein</fullName>
    </submittedName>
</protein>
<evidence type="ECO:0000256" key="1">
    <source>
        <dbReference type="SAM" id="SignalP"/>
    </source>
</evidence>
<dbReference type="Proteomes" id="UP000298652">
    <property type="component" value="Chromosome 4"/>
</dbReference>
<dbReference type="EMBL" id="CM016555">
    <property type="protein sequence ID" value="TKW21760.1"/>
    <property type="molecule type" value="Genomic_DNA"/>
</dbReference>
<dbReference type="Gramene" id="TKW21760">
    <property type="protein sequence ID" value="TKW21760"/>
    <property type="gene ID" value="SEVIR_4G142404v2"/>
</dbReference>
<accession>A0A4U6UYJ3</accession>
<feature type="signal peptide" evidence="1">
    <location>
        <begin position="1"/>
        <end position="17"/>
    </location>
</feature>
<keyword evidence="1" id="KW-0732">Signal</keyword>
<name>A0A4U6UYJ3_SETVI</name>
<proteinExistence type="predicted"/>